<keyword evidence="1" id="KW-0175">Coiled coil</keyword>
<reference evidence="3 4" key="1">
    <citation type="submission" date="2012-10" db="EMBL/GenBank/DDBJ databases">
        <title>Genome sequencing and analysis of entomopathogenic fungi Beauveria bassiana D1-5.</title>
        <authorList>
            <person name="Li Q."/>
            <person name="Wang L."/>
            <person name="Zhang Z."/>
            <person name="Wang Q."/>
            <person name="Ren J."/>
            <person name="Wang M."/>
            <person name="Xu W."/>
            <person name="Wang J."/>
            <person name="Lu Y."/>
            <person name="Du Q."/>
            <person name="Sun Z."/>
        </authorList>
    </citation>
    <scope>NUCLEOTIDE SEQUENCE [LARGE SCALE GENOMIC DNA]</scope>
    <source>
        <strain evidence="3 4">D1-5</strain>
    </source>
</reference>
<protein>
    <recommendedName>
        <fullName evidence="5">Ubiquinol-cytochrome-c reductase cytochrome c1</fullName>
    </recommendedName>
</protein>
<dbReference type="STRING" id="1245745.A0A0A2V6P0"/>
<comment type="caution">
    <text evidence="3">The sequence shown here is derived from an EMBL/GenBank/DDBJ whole genome shotgun (WGS) entry which is preliminary data.</text>
</comment>
<evidence type="ECO:0008006" key="5">
    <source>
        <dbReference type="Google" id="ProtNLM"/>
    </source>
</evidence>
<dbReference type="Proteomes" id="UP000030106">
    <property type="component" value="Unassembled WGS sequence"/>
</dbReference>
<evidence type="ECO:0000313" key="4">
    <source>
        <dbReference type="Proteomes" id="UP000030106"/>
    </source>
</evidence>
<feature type="coiled-coil region" evidence="1">
    <location>
        <begin position="247"/>
        <end position="281"/>
    </location>
</feature>
<proteinExistence type="predicted"/>
<dbReference type="HOGENOM" id="CLU_033910_2_0_1"/>
<feature type="region of interest" description="Disordered" evidence="2">
    <location>
        <begin position="311"/>
        <end position="350"/>
    </location>
</feature>
<evidence type="ECO:0000313" key="3">
    <source>
        <dbReference type="EMBL" id="KGQ03521.1"/>
    </source>
</evidence>
<evidence type="ECO:0000256" key="1">
    <source>
        <dbReference type="SAM" id="Coils"/>
    </source>
</evidence>
<organism evidence="3 4">
    <name type="scientific">Beauveria bassiana D1-5</name>
    <dbReference type="NCBI Taxonomy" id="1245745"/>
    <lineage>
        <taxon>Eukaryota</taxon>
        <taxon>Fungi</taxon>
        <taxon>Dikarya</taxon>
        <taxon>Ascomycota</taxon>
        <taxon>Pezizomycotina</taxon>
        <taxon>Sordariomycetes</taxon>
        <taxon>Hypocreomycetidae</taxon>
        <taxon>Hypocreales</taxon>
        <taxon>Cordycipitaceae</taxon>
        <taxon>Beauveria</taxon>
    </lineage>
</organism>
<dbReference type="OrthoDB" id="5324651at2759"/>
<evidence type="ECO:0000256" key="2">
    <source>
        <dbReference type="SAM" id="MobiDB-lite"/>
    </source>
</evidence>
<dbReference type="EMBL" id="ANFO01001209">
    <property type="protein sequence ID" value="KGQ03521.1"/>
    <property type="molecule type" value="Genomic_DNA"/>
</dbReference>
<dbReference type="AlphaFoldDB" id="A0A0A2V6P0"/>
<name>A0A0A2V6P0_BEABA</name>
<accession>A0A0A2V6P0</accession>
<gene>
    <name evidence="3" type="ORF">BBAD15_g11243</name>
</gene>
<sequence>MGSKNPPPDERVVYLALKSIFKGQNAQVRKNKTVSKLIKQHKTQESVANLLREYNFDIVCGLASTLLSAEIFDSTLKAKVRFPELFDPSPTQSAEKEASEAEAARYEADVIRHALQLGSEELQSASTLHGVAEQRKQVCYEYGSRKLPDLMRSRGWDCPEAAELNLWVGEFSRRHSLFEKGPDVGVPIAELFHSIANIRHTAVHRVRVQAKGIEKFLKDAERFVTLLEHTEQRKKISKLRRDTTTALDELGRNKHLLRAKLDDTLQNISEQRKTLDNLEKTAIEEMTREDGEYQLLAGECVEAAIAPSEASFSTAFDAPKDDGTVYDDTDSTNEYGSDERLQGQGVNGVE</sequence>